<proteinExistence type="predicted"/>
<dbReference type="OrthoDB" id="2351154at2759"/>
<keyword evidence="2" id="KW-1185">Reference proteome</keyword>
<protein>
    <submittedName>
        <fullName evidence="1">Uncharacterized protein</fullName>
    </submittedName>
</protein>
<reference evidence="1 2" key="1">
    <citation type="submission" date="2018-06" db="EMBL/GenBank/DDBJ databases">
        <title>Comparative genomics reveals the genomic features of Rhizophagus irregularis, R. cerebriforme, R. diaphanum and Gigaspora rosea, and their symbiotic lifestyle signature.</title>
        <authorList>
            <person name="Morin E."/>
            <person name="San Clemente H."/>
            <person name="Chen E.C.H."/>
            <person name="De La Providencia I."/>
            <person name="Hainaut M."/>
            <person name="Kuo A."/>
            <person name="Kohler A."/>
            <person name="Murat C."/>
            <person name="Tang N."/>
            <person name="Roy S."/>
            <person name="Loubradou J."/>
            <person name="Henrissat B."/>
            <person name="Grigoriev I.V."/>
            <person name="Corradi N."/>
            <person name="Roux C."/>
            <person name="Martin F.M."/>
        </authorList>
    </citation>
    <scope>NUCLEOTIDE SEQUENCE [LARGE SCALE GENOMIC DNA]</scope>
    <source>
        <strain evidence="1 2">DAOM 194757</strain>
    </source>
</reference>
<organism evidence="1 2">
    <name type="scientific">Gigaspora rosea</name>
    <dbReference type="NCBI Taxonomy" id="44941"/>
    <lineage>
        <taxon>Eukaryota</taxon>
        <taxon>Fungi</taxon>
        <taxon>Fungi incertae sedis</taxon>
        <taxon>Mucoromycota</taxon>
        <taxon>Glomeromycotina</taxon>
        <taxon>Glomeromycetes</taxon>
        <taxon>Diversisporales</taxon>
        <taxon>Gigasporaceae</taxon>
        <taxon>Gigaspora</taxon>
    </lineage>
</organism>
<evidence type="ECO:0000313" key="1">
    <source>
        <dbReference type="EMBL" id="RIB23743.1"/>
    </source>
</evidence>
<dbReference type="EMBL" id="QKWP01000246">
    <property type="protein sequence ID" value="RIB23743.1"/>
    <property type="molecule type" value="Genomic_DNA"/>
</dbReference>
<sequence>MCSCEPIRYWCKIAIPILWQDPFSLEENYSIILKYISSLSEETLNESWLNEKISKPLFDYAKFLKVLDQDRFERLCQNTLRKISALEFNGFEFKFAEAEYTQLQLFHALIYIIKSQKQLRLFSIVIEDILLQNITA</sequence>
<evidence type="ECO:0000313" key="2">
    <source>
        <dbReference type="Proteomes" id="UP000266673"/>
    </source>
</evidence>
<name>A0A397VUR4_9GLOM</name>
<dbReference type="Proteomes" id="UP000266673">
    <property type="component" value="Unassembled WGS sequence"/>
</dbReference>
<comment type="caution">
    <text evidence="1">The sequence shown here is derived from an EMBL/GenBank/DDBJ whole genome shotgun (WGS) entry which is preliminary data.</text>
</comment>
<gene>
    <name evidence="1" type="ORF">C2G38_2170420</name>
</gene>
<accession>A0A397VUR4</accession>
<dbReference type="AlphaFoldDB" id="A0A397VUR4"/>